<dbReference type="PANTHER" id="PTHR23539:SF1">
    <property type="entry name" value="MAJOR FACILITATOR SUPERFAMILY (MFS) PROFILE DOMAIN-CONTAINING PROTEIN"/>
    <property type="match status" value="1"/>
</dbReference>
<feature type="transmembrane region" description="Helical" evidence="4">
    <location>
        <begin position="73"/>
        <end position="89"/>
    </location>
</feature>
<feature type="transmembrane region" description="Helical" evidence="4">
    <location>
        <begin position="162"/>
        <end position="180"/>
    </location>
</feature>
<feature type="transmembrane region" description="Helical" evidence="4">
    <location>
        <begin position="101"/>
        <end position="124"/>
    </location>
</feature>
<keyword evidence="2 4" id="KW-1133">Transmembrane helix</keyword>
<evidence type="ECO:0000256" key="4">
    <source>
        <dbReference type="SAM" id="Phobius"/>
    </source>
</evidence>
<evidence type="ECO:0000256" key="2">
    <source>
        <dbReference type="ARBA" id="ARBA00022989"/>
    </source>
</evidence>
<feature type="transmembrane region" description="Helical" evidence="4">
    <location>
        <begin position="136"/>
        <end position="156"/>
    </location>
</feature>
<name>A0A3S0ZLF0_9GAMM</name>
<gene>
    <name evidence="7" type="ORF">F126LOC_009945</name>
    <name evidence="6" type="ORF">H4F48_02745</name>
</gene>
<dbReference type="AlphaFoldDB" id="A0A3S0ZLF0"/>
<keyword evidence="1 4" id="KW-0812">Transmembrane</keyword>
<evidence type="ECO:0000256" key="1">
    <source>
        <dbReference type="ARBA" id="ARBA00022692"/>
    </source>
</evidence>
<reference evidence="6 9" key="1">
    <citation type="submission" date="2020-07" db="EMBL/GenBank/DDBJ databases">
        <title>A pangenomic view of the genus Pectobacterium provides insights into genome organization, phylogeny, and virulence.</title>
        <authorList>
            <person name="Jonkheer E."/>
            <person name="Brankovics B."/>
            <person name="Houwers I."/>
            <person name="Van Der Wolf J."/>
            <person name="Bonants P."/>
            <person name="Vreeburg R."/>
            <person name="Bollema R."/>
            <person name="De Haan J."/>
            <person name="Berke L."/>
            <person name="De Ridder D."/>
            <person name="Smit S."/>
            <person name="Van Der Lee T.A.J."/>
        </authorList>
    </citation>
    <scope>NUCLEOTIDE SEQUENCE [LARGE SCALE GENOMIC DNA]</scope>
    <source>
        <strain evidence="6 9">NAK:384</strain>
    </source>
</reference>
<dbReference type="EMBL" id="CP065031">
    <property type="protein sequence ID" value="QPK26062.1"/>
    <property type="molecule type" value="Genomic_DNA"/>
</dbReference>
<feature type="transmembrane region" description="Helical" evidence="4">
    <location>
        <begin position="306"/>
        <end position="328"/>
    </location>
</feature>
<feature type="domain" description="Major facilitator superfamily (MFS) profile" evidence="5">
    <location>
        <begin position="1"/>
        <end position="394"/>
    </location>
</feature>
<feature type="transmembrane region" description="Helical" evidence="4">
    <location>
        <begin position="249"/>
        <end position="269"/>
    </location>
</feature>
<dbReference type="Proteomes" id="UP000762586">
    <property type="component" value="Unassembled WGS sequence"/>
</dbReference>
<sequence length="399" mass="42050">MPLRSLQALCLLNFFMADVRDGLGPFLGIFLAQQHWLPGEIGLVMTLGGVAGLLATIPAGLITDSSHHKRQMLLIGCVMITSATLLLWFNQTPWVTGISQIINGIAAAFIGPILTGLTLGLTGQNGFKQQMGKNEAFNHAGNMAAAVIAGISVWYWGMGAVFILMTAMAFLSALAIMGIRENDINHNAARGIDSNVTRKPISWPSLLISHSSLMTIGVTLLLFHLGNAALLPMLSIRVASEPSSVNPGLYAAATVIISQAVMIPVALWTAGRAERLSYRQLIMIALLILPIRAALAATFASPYSIMPVQILDGVSAGILGVAVPGYIVKELQGSGHINAGQGIVMFMQGVGASASPALTGIVVGKYSYSTAFSALGAIALLASFIWWQANRSIDSSVTR</sequence>
<protein>
    <submittedName>
        <fullName evidence="7">MFS transporter</fullName>
    </submittedName>
</protein>
<reference evidence="7 8" key="2">
    <citation type="submission" date="2020-11" db="EMBL/GenBank/DDBJ databases">
        <title>Complete genome sequence of Pectobacterium brasiliense strain F126.</title>
        <authorList>
            <person name="Miroshnikov K."/>
            <person name="Vo T.N.H."/>
            <person name="Khodykina M.V."/>
            <person name="Kabanova A.P."/>
            <person name="Shneider M."/>
            <person name="Korzhenkov A."/>
            <person name="Toschakov S.V."/>
            <person name="Miroshnikov K.A."/>
            <person name="Ignatov A.N."/>
            <person name="Mikhailova Y.V."/>
            <person name="Shelenkov A."/>
            <person name="Yanushevich Y.G."/>
            <person name="Evseev P.V."/>
        </authorList>
    </citation>
    <scope>NUCLEOTIDE SEQUENCE [LARGE SCALE GENOMIC DNA]</scope>
    <source>
        <strain evidence="7 8">F126</strain>
    </source>
</reference>
<dbReference type="InterPro" id="IPR036259">
    <property type="entry name" value="MFS_trans_sf"/>
</dbReference>
<dbReference type="PROSITE" id="PS50850">
    <property type="entry name" value="MFS"/>
    <property type="match status" value="1"/>
</dbReference>
<dbReference type="Gene3D" id="1.20.1250.20">
    <property type="entry name" value="MFS general substrate transporter like domains"/>
    <property type="match status" value="2"/>
</dbReference>
<evidence type="ECO:0000313" key="8">
    <source>
        <dbReference type="Proteomes" id="UP000269351"/>
    </source>
</evidence>
<proteinExistence type="predicted"/>
<feature type="transmembrane region" description="Helical" evidence="4">
    <location>
        <begin position="340"/>
        <end position="362"/>
    </location>
</feature>
<evidence type="ECO:0000259" key="5">
    <source>
        <dbReference type="PROSITE" id="PS50850"/>
    </source>
</evidence>
<feature type="transmembrane region" description="Helical" evidence="4">
    <location>
        <begin position="201"/>
        <end position="225"/>
    </location>
</feature>
<evidence type="ECO:0000313" key="7">
    <source>
        <dbReference type="EMBL" id="QPK26062.1"/>
    </source>
</evidence>
<evidence type="ECO:0000256" key="3">
    <source>
        <dbReference type="ARBA" id="ARBA00023136"/>
    </source>
</evidence>
<dbReference type="Proteomes" id="UP000269351">
    <property type="component" value="Chromosome"/>
</dbReference>
<dbReference type="GO" id="GO:0022857">
    <property type="term" value="F:transmembrane transporter activity"/>
    <property type="evidence" value="ECO:0007669"/>
    <property type="project" value="InterPro"/>
</dbReference>
<evidence type="ECO:0000313" key="9">
    <source>
        <dbReference type="Proteomes" id="UP000762586"/>
    </source>
</evidence>
<evidence type="ECO:0000313" key="6">
    <source>
        <dbReference type="EMBL" id="MBN3104995.1"/>
    </source>
</evidence>
<feature type="transmembrane region" description="Helical" evidence="4">
    <location>
        <begin position="41"/>
        <end position="61"/>
    </location>
</feature>
<dbReference type="InterPro" id="IPR020846">
    <property type="entry name" value="MFS_dom"/>
</dbReference>
<dbReference type="Pfam" id="PF07690">
    <property type="entry name" value="MFS_1"/>
    <property type="match status" value="1"/>
</dbReference>
<accession>A0A3S0ZLF0</accession>
<feature type="transmembrane region" description="Helical" evidence="4">
    <location>
        <begin position="368"/>
        <end position="389"/>
    </location>
</feature>
<dbReference type="PANTHER" id="PTHR23539">
    <property type="entry name" value="MFS TRANSPORTER"/>
    <property type="match status" value="1"/>
</dbReference>
<dbReference type="RefSeq" id="WP_119871745.1">
    <property type="nucleotide sequence ID" value="NZ_BSWF01000007.1"/>
</dbReference>
<keyword evidence="3 4" id="KW-0472">Membrane</keyword>
<dbReference type="EMBL" id="JACGET010000003">
    <property type="protein sequence ID" value="MBN3104995.1"/>
    <property type="molecule type" value="Genomic_DNA"/>
</dbReference>
<keyword evidence="9" id="KW-1185">Reference proteome</keyword>
<dbReference type="SUPFAM" id="SSF103473">
    <property type="entry name" value="MFS general substrate transporter"/>
    <property type="match status" value="1"/>
</dbReference>
<dbReference type="InterPro" id="IPR011701">
    <property type="entry name" value="MFS"/>
</dbReference>
<feature type="transmembrane region" description="Helical" evidence="4">
    <location>
        <begin position="281"/>
        <end position="300"/>
    </location>
</feature>
<organism evidence="7 8">
    <name type="scientific">Pectobacterium brasiliense</name>
    <dbReference type="NCBI Taxonomy" id="180957"/>
    <lineage>
        <taxon>Bacteria</taxon>
        <taxon>Pseudomonadati</taxon>
        <taxon>Pseudomonadota</taxon>
        <taxon>Gammaproteobacteria</taxon>
        <taxon>Enterobacterales</taxon>
        <taxon>Pectobacteriaceae</taxon>
        <taxon>Pectobacterium</taxon>
    </lineage>
</organism>